<sequence>MTLRDGLAALLVVTLLGVNFVAIKVGLVTVPPLMLCALRFGFAALPAALVIRPPRAPAALVAAFGLALGIGQFGLLFTAIRLGMPAGLSSLLIQMQVPFTVALAWIVLKERPRALQVIGGAVALLGVAAVALGRAGGAPAGPVLLVVGAALSWASANIVAKRIGRVDMLALMVWGSLATTPPLLALSLIVEGSDAVRALTHPDWVTSASIAFQAYPTQLLAFGLWSRLLTRYPAAAVTPFALLVPVAGILSTHLVLGEPLSADILAGGSLILFGIALSLRGGRAAVRPAGRGPIRPATGAPPKVT</sequence>
<dbReference type="InterPro" id="IPR050638">
    <property type="entry name" value="AA-Vitamin_Transporters"/>
</dbReference>
<evidence type="ECO:0000313" key="9">
    <source>
        <dbReference type="Proteomes" id="UP001355206"/>
    </source>
</evidence>
<evidence type="ECO:0000256" key="1">
    <source>
        <dbReference type="ARBA" id="ARBA00004141"/>
    </source>
</evidence>
<dbReference type="EMBL" id="MLCA01000001">
    <property type="protein sequence ID" value="MEE7489497.1"/>
    <property type="molecule type" value="Genomic_DNA"/>
</dbReference>
<feature type="transmembrane region" description="Helical" evidence="6">
    <location>
        <begin position="32"/>
        <end position="51"/>
    </location>
</feature>
<feature type="transmembrane region" description="Helical" evidence="6">
    <location>
        <begin position="171"/>
        <end position="190"/>
    </location>
</feature>
<accession>A0ABU7TJG3</accession>
<feature type="region of interest" description="Disordered" evidence="5">
    <location>
        <begin position="286"/>
        <end position="305"/>
    </location>
</feature>
<gene>
    <name evidence="8" type="ORF">MOTC310_03020</name>
</gene>
<keyword evidence="3 6" id="KW-1133">Transmembrane helix</keyword>
<dbReference type="InterPro" id="IPR037185">
    <property type="entry name" value="EmrE-like"/>
</dbReference>
<feature type="transmembrane region" description="Helical" evidence="6">
    <location>
        <begin position="236"/>
        <end position="256"/>
    </location>
</feature>
<evidence type="ECO:0000256" key="6">
    <source>
        <dbReference type="SAM" id="Phobius"/>
    </source>
</evidence>
<comment type="caution">
    <text evidence="8">The sequence shown here is derived from an EMBL/GenBank/DDBJ whole genome shotgun (WGS) entry which is preliminary data.</text>
</comment>
<evidence type="ECO:0000256" key="5">
    <source>
        <dbReference type="SAM" id="MobiDB-lite"/>
    </source>
</evidence>
<feature type="transmembrane region" description="Helical" evidence="6">
    <location>
        <begin position="210"/>
        <end position="229"/>
    </location>
</feature>
<evidence type="ECO:0000259" key="7">
    <source>
        <dbReference type="Pfam" id="PF00892"/>
    </source>
</evidence>
<dbReference type="Proteomes" id="UP001355206">
    <property type="component" value="Unassembled WGS sequence"/>
</dbReference>
<evidence type="ECO:0000256" key="2">
    <source>
        <dbReference type="ARBA" id="ARBA00022692"/>
    </source>
</evidence>
<feature type="domain" description="EamA" evidence="7">
    <location>
        <begin position="143"/>
        <end position="279"/>
    </location>
</feature>
<comment type="subcellular location">
    <subcellularLocation>
        <location evidence="1">Membrane</location>
        <topology evidence="1">Multi-pass membrane protein</topology>
    </subcellularLocation>
</comment>
<feature type="transmembrane region" description="Helical" evidence="6">
    <location>
        <begin position="86"/>
        <end position="108"/>
    </location>
</feature>
<proteinExistence type="predicted"/>
<dbReference type="PANTHER" id="PTHR32322">
    <property type="entry name" value="INNER MEMBRANE TRANSPORTER"/>
    <property type="match status" value="1"/>
</dbReference>
<feature type="transmembrane region" description="Helical" evidence="6">
    <location>
        <begin position="115"/>
        <end position="133"/>
    </location>
</feature>
<evidence type="ECO:0000313" key="8">
    <source>
        <dbReference type="EMBL" id="MEE7489497.1"/>
    </source>
</evidence>
<feature type="domain" description="EamA" evidence="7">
    <location>
        <begin position="7"/>
        <end position="130"/>
    </location>
</feature>
<name>A0ABU7TJG3_9HYPH</name>
<dbReference type="PANTHER" id="PTHR32322:SF9">
    <property type="entry name" value="AMINO-ACID METABOLITE EFFLUX PUMP-RELATED"/>
    <property type="match status" value="1"/>
</dbReference>
<reference evidence="8 9" key="1">
    <citation type="journal article" date="2012" name="Genet. Mol. Biol.">
        <title>Analysis of 16S rRNA and mxaF genes revealing insights into Methylobacterium niche-specific plant association.</title>
        <authorList>
            <person name="Dourado M.N."/>
            <person name="Andreote F.D."/>
            <person name="Dini-Andreote F."/>
            <person name="Conti R."/>
            <person name="Araujo J.M."/>
            <person name="Araujo W.L."/>
        </authorList>
    </citation>
    <scope>NUCLEOTIDE SEQUENCE [LARGE SCALE GENOMIC DNA]</scope>
    <source>
        <strain evidence="8 9">TC3-10</strain>
    </source>
</reference>
<keyword evidence="9" id="KW-1185">Reference proteome</keyword>
<dbReference type="Pfam" id="PF00892">
    <property type="entry name" value="EamA"/>
    <property type="match status" value="2"/>
</dbReference>
<dbReference type="RefSeq" id="WP_331300750.1">
    <property type="nucleotide sequence ID" value="NZ_MLCA01000001.1"/>
</dbReference>
<evidence type="ECO:0000256" key="4">
    <source>
        <dbReference type="ARBA" id="ARBA00023136"/>
    </source>
</evidence>
<feature type="transmembrane region" description="Helical" evidence="6">
    <location>
        <begin position="58"/>
        <end position="80"/>
    </location>
</feature>
<feature type="transmembrane region" description="Helical" evidence="6">
    <location>
        <begin position="262"/>
        <end position="279"/>
    </location>
</feature>
<keyword evidence="2 6" id="KW-0812">Transmembrane</keyword>
<dbReference type="SUPFAM" id="SSF103481">
    <property type="entry name" value="Multidrug resistance efflux transporter EmrE"/>
    <property type="match status" value="2"/>
</dbReference>
<evidence type="ECO:0000256" key="3">
    <source>
        <dbReference type="ARBA" id="ARBA00022989"/>
    </source>
</evidence>
<keyword evidence="4 6" id="KW-0472">Membrane</keyword>
<protein>
    <submittedName>
        <fullName evidence="8">EamA family transporter</fullName>
    </submittedName>
</protein>
<dbReference type="InterPro" id="IPR000620">
    <property type="entry name" value="EamA_dom"/>
</dbReference>
<organism evidence="8 9">
    <name type="scientific">Methylobacterium oryzae</name>
    <dbReference type="NCBI Taxonomy" id="334852"/>
    <lineage>
        <taxon>Bacteria</taxon>
        <taxon>Pseudomonadati</taxon>
        <taxon>Pseudomonadota</taxon>
        <taxon>Alphaproteobacteria</taxon>
        <taxon>Hyphomicrobiales</taxon>
        <taxon>Methylobacteriaceae</taxon>
        <taxon>Methylobacterium</taxon>
    </lineage>
</organism>
<feature type="transmembrane region" description="Helical" evidence="6">
    <location>
        <begin position="139"/>
        <end position="159"/>
    </location>
</feature>